<evidence type="ECO:0000313" key="3">
    <source>
        <dbReference type="Proteomes" id="UP000094526"/>
    </source>
</evidence>
<dbReference type="AlphaFoldDB" id="A0A1C1D0K2"/>
<dbReference type="VEuPathDB" id="FungiDB:G647_10173"/>
<feature type="region of interest" description="Disordered" evidence="1">
    <location>
        <begin position="35"/>
        <end position="73"/>
    </location>
</feature>
<organism evidence="2 3">
    <name type="scientific">Cladophialophora carrionii</name>
    <dbReference type="NCBI Taxonomy" id="86049"/>
    <lineage>
        <taxon>Eukaryota</taxon>
        <taxon>Fungi</taxon>
        <taxon>Dikarya</taxon>
        <taxon>Ascomycota</taxon>
        <taxon>Pezizomycotina</taxon>
        <taxon>Eurotiomycetes</taxon>
        <taxon>Chaetothyriomycetidae</taxon>
        <taxon>Chaetothyriales</taxon>
        <taxon>Herpotrichiellaceae</taxon>
        <taxon>Cladophialophora</taxon>
    </lineage>
</organism>
<evidence type="ECO:0000256" key="1">
    <source>
        <dbReference type="SAM" id="MobiDB-lite"/>
    </source>
</evidence>
<accession>A0A1C1D0K2</accession>
<proteinExistence type="predicted"/>
<gene>
    <name evidence="2" type="ORF">CLCR_00264</name>
</gene>
<comment type="caution">
    <text evidence="2">The sequence shown here is derived from an EMBL/GenBank/DDBJ whole genome shotgun (WGS) entry which is preliminary data.</text>
</comment>
<keyword evidence="3" id="KW-1185">Reference proteome</keyword>
<dbReference type="OrthoDB" id="4152393at2759"/>
<evidence type="ECO:0000313" key="2">
    <source>
        <dbReference type="EMBL" id="OCT54246.1"/>
    </source>
</evidence>
<reference evidence="3" key="1">
    <citation type="submission" date="2015-07" db="EMBL/GenBank/DDBJ databases">
        <authorList>
            <person name="Teixeira M.M."/>
            <person name="Souza R.C."/>
            <person name="Almeida L.G."/>
            <person name="Vicente V.A."/>
            <person name="de Hoog S."/>
            <person name="Bocca A.L."/>
            <person name="de Almeida S.R."/>
            <person name="Vasconcelos A.T."/>
            <person name="Felipe M.S."/>
        </authorList>
    </citation>
    <scope>NUCLEOTIDE SEQUENCE [LARGE SCALE GENOMIC DNA]</scope>
    <source>
        <strain evidence="3">KSF</strain>
    </source>
</reference>
<dbReference type="Proteomes" id="UP000094526">
    <property type="component" value="Unassembled WGS sequence"/>
</dbReference>
<sequence>MAKDGAIRIQFVYERASHVLSEKDYRLQEAEALSHAAKVSHERRRQRKEPPLWKASPAYSDRDASPSPRSTPNSVMSFSEVHYLDPLYNVPHPRAGSFYRAIDIWFQWILPNAAPAFVLFNVCNVFESVGCQSEAAQHCIAALAYGCLELHRKETDSWEFDYSQEQLKHNALAISLLKRDIASKKTAADSPAAINTIFLLSFLAQFRGDHKESALHRKALRRLFDATAGPVDRAEFDRRYGGLLLHCWMDVLEGRPNVLEILPERQNPKMLMSAFNCSAASKNYDAAASLPVGFQVLVVKGVLSDESRRLLARFSHACQHGLGAVPKPEGQFPDYAVASPWLTAAEPSLEKCLQLALLCYAHMRWSIAPNYVAGILCHTISRTKLAQTLPWVPATNDRTITECLVWMWMVLVDSYRLEGSVLPGEGLSCLGEFKFHFPDWQNWTDIETCVLPKFFWREGDSIGIRKAWGS</sequence>
<dbReference type="VEuPathDB" id="FungiDB:CLCR_00264"/>
<dbReference type="EMBL" id="LGRB01000005">
    <property type="protein sequence ID" value="OCT54246.1"/>
    <property type="molecule type" value="Genomic_DNA"/>
</dbReference>
<name>A0A1C1D0K2_9EURO</name>
<protein>
    <submittedName>
        <fullName evidence="2">Uncharacterized protein</fullName>
    </submittedName>
</protein>